<evidence type="ECO:0000259" key="2">
    <source>
        <dbReference type="Pfam" id="PF00135"/>
    </source>
</evidence>
<dbReference type="Pfam" id="PF00135">
    <property type="entry name" value="COesterase"/>
    <property type="match status" value="1"/>
</dbReference>
<comment type="caution">
    <text evidence="3">The sequence shown here is derived from an EMBL/GenBank/DDBJ whole genome shotgun (WGS) entry which is preliminary data.</text>
</comment>
<feature type="signal peptide" evidence="1">
    <location>
        <begin position="1"/>
        <end position="23"/>
    </location>
</feature>
<dbReference type="PANTHER" id="PTHR11559">
    <property type="entry name" value="CARBOXYLESTERASE"/>
    <property type="match status" value="1"/>
</dbReference>
<name>A0ABP0JUY4_9DINO</name>
<dbReference type="InterPro" id="IPR002018">
    <property type="entry name" value="CarbesteraseB"/>
</dbReference>
<feature type="domain" description="Carboxylesterase type B" evidence="2">
    <location>
        <begin position="25"/>
        <end position="565"/>
    </location>
</feature>
<accession>A0ABP0JUY4</accession>
<evidence type="ECO:0000256" key="1">
    <source>
        <dbReference type="SAM" id="SignalP"/>
    </source>
</evidence>
<evidence type="ECO:0000313" key="3">
    <source>
        <dbReference type="EMBL" id="CAK9018296.1"/>
    </source>
</evidence>
<feature type="chain" id="PRO_5047320440" evidence="1">
    <location>
        <begin position="24"/>
        <end position="576"/>
    </location>
</feature>
<keyword evidence="4" id="KW-1185">Reference proteome</keyword>
<organism evidence="3 4">
    <name type="scientific">Durusdinium trenchii</name>
    <dbReference type="NCBI Taxonomy" id="1381693"/>
    <lineage>
        <taxon>Eukaryota</taxon>
        <taxon>Sar</taxon>
        <taxon>Alveolata</taxon>
        <taxon>Dinophyceae</taxon>
        <taxon>Suessiales</taxon>
        <taxon>Symbiodiniaceae</taxon>
        <taxon>Durusdinium</taxon>
    </lineage>
</organism>
<dbReference type="InterPro" id="IPR029058">
    <property type="entry name" value="AB_hydrolase_fold"/>
</dbReference>
<reference evidence="3 4" key="1">
    <citation type="submission" date="2024-02" db="EMBL/GenBank/DDBJ databases">
        <authorList>
            <person name="Chen Y."/>
            <person name="Shah S."/>
            <person name="Dougan E. K."/>
            <person name="Thang M."/>
            <person name="Chan C."/>
        </authorList>
    </citation>
    <scope>NUCLEOTIDE SEQUENCE [LARGE SCALE GENOMIC DNA]</scope>
</reference>
<sequence>MGKLSMPWIWSICIAGLLPLVGALPVVQTPLGTAEGIFAAEGVERYGGIPYAQPPLGNRRFAVAQLYDTPWPAGHLDARRTGAPCINNPLGDPRSMPLDADHSPPPSEDCLHLNIWRPASKTAEAHPVMVYNFGGGLCSGYAGNPYFNGSKFAIEHGVIVVTVSYRLGALGFLVSESFDGPGNGGMNGIRDIATALRWIQRFIPYFKGDPNRVTVFGQSSGAYATCTLTVAPEAKGLFRRAILQSGPCFGGPPNRGWGPRNVSYGLHVAKEVMAAANVSSLAELREVPAEKVQWPAYTMNDPAVAPYFSGYFEDPGFLPASADKLWAEGKVNPEAIMVGFNSKDGTAAFYGVAPTMGYVPPDENQTGANDYEKAIRKVWGTNADAVLQQYPLSRFDGSPQKAFLQADADSMVICPSYQLLRYAQAMDVPSWAFEFAHFIPSARPDGFGCSNGPELDVAPPRRGAYTKLFAIHGDDVKFVFGNEAGPDGVGPPNNRTLCTFTASERALSEEMRARWASFAASGQPMSWPRYLGPAATAPTLVLSDTTDDVGISPQLGLHASDCKFWEKLWEQKRIFV</sequence>
<protein>
    <submittedName>
        <fullName evidence="3">Pyrethroid hydrolase Ces2e (Carboxylic ester hydrolase)</fullName>
    </submittedName>
</protein>
<dbReference type="InterPro" id="IPR050309">
    <property type="entry name" value="Type-B_Carboxylest/Lipase"/>
</dbReference>
<gene>
    <name evidence="3" type="ORF">SCF082_LOCUS14019</name>
</gene>
<dbReference type="SUPFAM" id="SSF53474">
    <property type="entry name" value="alpha/beta-Hydrolases"/>
    <property type="match status" value="1"/>
</dbReference>
<dbReference type="Proteomes" id="UP001642464">
    <property type="component" value="Unassembled WGS sequence"/>
</dbReference>
<proteinExistence type="predicted"/>
<dbReference type="GO" id="GO:0016787">
    <property type="term" value="F:hydrolase activity"/>
    <property type="evidence" value="ECO:0007669"/>
    <property type="project" value="UniProtKB-KW"/>
</dbReference>
<dbReference type="EMBL" id="CAXAMM010008735">
    <property type="protein sequence ID" value="CAK9018296.1"/>
    <property type="molecule type" value="Genomic_DNA"/>
</dbReference>
<keyword evidence="1" id="KW-0732">Signal</keyword>
<evidence type="ECO:0000313" key="4">
    <source>
        <dbReference type="Proteomes" id="UP001642464"/>
    </source>
</evidence>
<keyword evidence="3" id="KW-0378">Hydrolase</keyword>
<dbReference type="Gene3D" id="3.40.50.1820">
    <property type="entry name" value="alpha/beta hydrolase"/>
    <property type="match status" value="1"/>
</dbReference>